<evidence type="ECO:0000313" key="1">
    <source>
        <dbReference type="EMBL" id="CZQ95317.1"/>
    </source>
</evidence>
<dbReference type="STRING" id="140314.SAMN04488076_1114"/>
<dbReference type="EMBL" id="FJNE01000005">
    <property type="protein sequence ID" value="CZQ95317.1"/>
    <property type="molecule type" value="Genomic_DNA"/>
</dbReference>
<dbReference type="AlphaFoldDB" id="A0A143YNU6"/>
<sequence length="418" mass="47149">MTAEIGVLNANGLVLAADSALTMGNIENFKIFNSGNKIFTLGSNHSVGIMIFGNIDFMGIPWEIIVKGFKNKIGDKSLDEVQDYCTEFFNYVANMDEIYSPIQSEILILGYAESLKSILENTTYEMTSEKFNLEDYQNAVQSKIPGLLKESEKLKSITKKITVKAFTDAYGSKIDVVFQELFDTIFLGTDIYNKIKLSLYKIIRNYFYSDSYFPEIYTGLVIAGFGEHEIFPSLYQFDIAGVVDRIIKKRLNVMSVVSNEDVEGKCSSAIVPFAQQDMVHLLINGISPDLQDDLAEILKVSFDTFIKEVSTKQLVKKSKIDEINKIRSDVEASIFDAFDDVKKQRYTEPVLMIIDSMPKEELATLAETLVNMTAFKRRISLSVETVGGPVDVLLITKGDGPVWVKRKHYFDPDINRKD</sequence>
<gene>
    <name evidence="1" type="ORF">Tpal_1874</name>
</gene>
<dbReference type="Gene3D" id="3.60.20.10">
    <property type="entry name" value="Glutamine Phosphoribosylpyrophosphate, subunit 1, domain 1"/>
    <property type="match status" value="1"/>
</dbReference>
<dbReference type="OrthoDB" id="978985at2"/>
<dbReference type="RefSeq" id="WP_087033437.1">
    <property type="nucleotide sequence ID" value="NZ_FJNE01000005.1"/>
</dbReference>
<protein>
    <submittedName>
        <fullName evidence="1">Uncharacterized protein</fullName>
    </submittedName>
</protein>
<keyword evidence="2" id="KW-1185">Reference proteome</keyword>
<proteinExistence type="predicted"/>
<dbReference type="Proteomes" id="UP000242754">
    <property type="component" value="Unassembled WGS sequence"/>
</dbReference>
<accession>A0A143YNU6</accession>
<evidence type="ECO:0000313" key="2">
    <source>
        <dbReference type="Proteomes" id="UP000242754"/>
    </source>
</evidence>
<name>A0A143YNU6_9LACT</name>
<organism evidence="1 2">
    <name type="scientific">Trichococcus palustris</name>
    <dbReference type="NCBI Taxonomy" id="140314"/>
    <lineage>
        <taxon>Bacteria</taxon>
        <taxon>Bacillati</taxon>
        <taxon>Bacillota</taxon>
        <taxon>Bacilli</taxon>
        <taxon>Lactobacillales</taxon>
        <taxon>Carnobacteriaceae</taxon>
        <taxon>Trichococcus</taxon>
    </lineage>
</organism>
<dbReference type="InterPro" id="IPR029055">
    <property type="entry name" value="Ntn_hydrolases_N"/>
</dbReference>
<reference evidence="1 2" key="1">
    <citation type="submission" date="2016-02" db="EMBL/GenBank/DDBJ databases">
        <authorList>
            <person name="Wen L."/>
            <person name="He K."/>
            <person name="Yang H."/>
        </authorList>
    </citation>
    <scope>NUCLEOTIDE SEQUENCE [LARGE SCALE GENOMIC DNA]</scope>
    <source>
        <strain evidence="1">Trichococcus palustris</strain>
    </source>
</reference>